<feature type="signal peptide" evidence="1">
    <location>
        <begin position="1"/>
        <end position="21"/>
    </location>
</feature>
<dbReference type="RefSeq" id="WP_313914718.1">
    <property type="nucleotide sequence ID" value="NZ_CP135076.1"/>
</dbReference>
<protein>
    <submittedName>
        <fullName evidence="2">DUF2490 domain-containing protein</fullName>
    </submittedName>
</protein>
<dbReference type="Pfam" id="PF10677">
    <property type="entry name" value="DUF2490"/>
    <property type="match status" value="1"/>
</dbReference>
<feature type="chain" id="PRO_5046252054" evidence="1">
    <location>
        <begin position="22"/>
        <end position="225"/>
    </location>
</feature>
<gene>
    <name evidence="2" type="ORF">RPR59_12975</name>
</gene>
<evidence type="ECO:0000313" key="2">
    <source>
        <dbReference type="EMBL" id="WNO53346.1"/>
    </source>
</evidence>
<organism evidence="2 3">
    <name type="scientific">Stakelama saccharophila</name>
    <dbReference type="NCBI Taxonomy" id="3075605"/>
    <lineage>
        <taxon>Bacteria</taxon>
        <taxon>Pseudomonadati</taxon>
        <taxon>Pseudomonadota</taxon>
        <taxon>Alphaproteobacteria</taxon>
        <taxon>Sphingomonadales</taxon>
        <taxon>Sphingomonadaceae</taxon>
        <taxon>Stakelama</taxon>
    </lineage>
</organism>
<evidence type="ECO:0000313" key="3">
    <source>
        <dbReference type="Proteomes" id="UP001302249"/>
    </source>
</evidence>
<keyword evidence="1" id="KW-0732">Signal</keyword>
<dbReference type="EMBL" id="CP135076">
    <property type="protein sequence ID" value="WNO53346.1"/>
    <property type="molecule type" value="Genomic_DNA"/>
</dbReference>
<proteinExistence type="predicted"/>
<evidence type="ECO:0000256" key="1">
    <source>
        <dbReference type="SAM" id="SignalP"/>
    </source>
</evidence>
<dbReference type="InterPro" id="IPR019619">
    <property type="entry name" value="DUF2490"/>
</dbReference>
<sequence>MRILLIALVATTSAIADAAHAQVKDEQAWFTVAASGKVDDHVVLSLEALGRFGDAAAGLYEAEFGGFIGYRLDNGVEFGFGYVNVPGYSHGDRTRVENRLRQQVSFPLGSLGAAKLSGRVRLEERFRNTGADTGFRLRPQVKAALPLGDGGVSLFAGHESFLELNDTDWGQDDGYARMRNTIGVKVPLFGAVSGSVAYLNQLDFGRGGERDRMAHIADIGLSLGF</sequence>
<reference evidence="2 3" key="1">
    <citation type="submission" date="2023-09" db="EMBL/GenBank/DDBJ databases">
        <authorList>
            <person name="Rey-Velasco X."/>
        </authorList>
    </citation>
    <scope>NUCLEOTIDE SEQUENCE [LARGE SCALE GENOMIC DNA]</scope>
    <source>
        <strain evidence="2 3">W311</strain>
    </source>
</reference>
<dbReference type="Proteomes" id="UP001302249">
    <property type="component" value="Chromosome"/>
</dbReference>
<accession>A0ABZ0B7F4</accession>
<keyword evidence="3" id="KW-1185">Reference proteome</keyword>
<name>A0ABZ0B7F4_9SPHN</name>